<gene>
    <name evidence="2" type="ORF">FLSS-8_0029</name>
</gene>
<evidence type="ECO:0000313" key="2">
    <source>
        <dbReference type="EMBL" id="AGF93059.1"/>
    </source>
</evidence>
<sequence>MKTAVYVIGAAIVAFILLILIFEYLALFALFAAILGLSVIVAMVLFGALMFLLILVALPYYIIKKKPEVQEYGNYEIENQE</sequence>
<keyword evidence="1" id="KW-0472">Membrane</keyword>
<protein>
    <submittedName>
        <fullName evidence="2">Membrane protein</fullName>
    </submittedName>
</protein>
<name>M1PVA6_9ZZZZ</name>
<reference evidence="2" key="1">
    <citation type="journal article" date="2013" name="Syst. Appl. Microbiol.">
        <title>New insights into the archaeal diversity of a hypersaline microbial mat obtained by a metagenomic approach.</title>
        <authorList>
            <person name="Lopez-Lopez A."/>
            <person name="Richter M."/>
            <person name="Pena A."/>
            <person name="Tamames J."/>
            <person name="Rossello-Mora R."/>
        </authorList>
    </citation>
    <scope>NUCLEOTIDE SEQUENCE</scope>
</reference>
<keyword evidence="1" id="KW-1133">Transmembrane helix</keyword>
<keyword evidence="1" id="KW-0812">Transmembrane</keyword>
<feature type="transmembrane region" description="Helical" evidence="1">
    <location>
        <begin position="40"/>
        <end position="63"/>
    </location>
</feature>
<organism evidence="2">
    <name type="scientific">uncultured organism</name>
    <dbReference type="NCBI Taxonomy" id="155900"/>
    <lineage>
        <taxon>unclassified sequences</taxon>
        <taxon>environmental samples</taxon>
    </lineage>
</organism>
<dbReference type="AlphaFoldDB" id="M1PVA6"/>
<feature type="transmembrane region" description="Helical" evidence="1">
    <location>
        <begin position="7"/>
        <end position="34"/>
    </location>
</feature>
<proteinExistence type="predicted"/>
<evidence type="ECO:0000256" key="1">
    <source>
        <dbReference type="SAM" id="Phobius"/>
    </source>
</evidence>
<dbReference type="EMBL" id="JX684080">
    <property type="protein sequence ID" value="AGF93059.1"/>
    <property type="molecule type" value="Genomic_DNA"/>
</dbReference>
<accession>M1PVA6</accession>